<dbReference type="EMBL" id="PDCN02000042">
    <property type="protein sequence ID" value="PIB73112.1"/>
    <property type="molecule type" value="Genomic_DNA"/>
</dbReference>
<evidence type="ECO:0000256" key="1">
    <source>
        <dbReference type="SAM" id="MobiDB-lite"/>
    </source>
</evidence>
<dbReference type="Proteomes" id="UP000230551">
    <property type="component" value="Unassembled WGS sequence"/>
</dbReference>
<evidence type="ECO:0000313" key="3">
    <source>
        <dbReference type="EMBL" id="PIB73112.1"/>
    </source>
</evidence>
<dbReference type="OrthoDB" id="4726880at2"/>
<feature type="domain" description="4Fe-4S Wbl-type" evidence="2">
    <location>
        <begin position="62"/>
        <end position="122"/>
    </location>
</feature>
<organism evidence="3 4">
    <name type="scientific">Mycolicibacterium brumae</name>
    <dbReference type="NCBI Taxonomy" id="85968"/>
    <lineage>
        <taxon>Bacteria</taxon>
        <taxon>Bacillati</taxon>
        <taxon>Actinomycetota</taxon>
        <taxon>Actinomycetes</taxon>
        <taxon>Mycobacteriales</taxon>
        <taxon>Mycobacteriaceae</taxon>
        <taxon>Mycolicibacterium</taxon>
    </lineage>
</organism>
<feature type="region of interest" description="Disordered" evidence="1">
    <location>
        <begin position="152"/>
        <end position="171"/>
    </location>
</feature>
<evidence type="ECO:0000259" key="2">
    <source>
        <dbReference type="PROSITE" id="PS51674"/>
    </source>
</evidence>
<dbReference type="PROSITE" id="PS51674">
    <property type="entry name" value="4FE4S_WBL"/>
    <property type="match status" value="1"/>
</dbReference>
<accession>A0A2G5P405</accession>
<protein>
    <recommendedName>
        <fullName evidence="2">4Fe-4S Wbl-type domain-containing protein</fullName>
    </recommendedName>
</protein>
<dbReference type="Pfam" id="PF02467">
    <property type="entry name" value="Whib"/>
    <property type="match status" value="1"/>
</dbReference>
<dbReference type="InterPro" id="IPR034768">
    <property type="entry name" value="4FE4S_WBL"/>
</dbReference>
<keyword evidence="4" id="KW-1185">Reference proteome</keyword>
<gene>
    <name evidence="3" type="ORF">CQY22_018250</name>
</gene>
<reference evidence="3 4" key="1">
    <citation type="journal article" date="2017" name="Infect. Genet. Evol.">
        <title>The new phylogeny of the genus Mycobacterium: The old and the news.</title>
        <authorList>
            <person name="Tortoli E."/>
            <person name="Fedrizzi T."/>
            <person name="Meehan C.J."/>
            <person name="Trovato A."/>
            <person name="Grottola A."/>
            <person name="Giacobazzi E."/>
            <person name="Serpini G.F."/>
            <person name="Tagliazucchi S."/>
            <person name="Fabio A."/>
            <person name="Bettua C."/>
            <person name="Bertorelli R."/>
            <person name="Frascaro F."/>
            <person name="De Sanctis V."/>
            <person name="Pecorari M."/>
            <person name="Jousson O."/>
            <person name="Segata N."/>
            <person name="Cirillo D.M."/>
        </authorList>
    </citation>
    <scope>NUCLEOTIDE SEQUENCE [LARGE SCALE GENOMIC DNA]</scope>
    <source>
        <strain evidence="3 4">CIP1034565</strain>
    </source>
</reference>
<evidence type="ECO:0000313" key="4">
    <source>
        <dbReference type="Proteomes" id="UP000230551"/>
    </source>
</evidence>
<comment type="caution">
    <text evidence="3">The sequence shown here is derived from an EMBL/GenBank/DDBJ whole genome shotgun (WGS) entry which is preliminary data.</text>
</comment>
<dbReference type="AlphaFoldDB" id="A0A2G5P405"/>
<proteinExistence type="predicted"/>
<sequence>MLLFPLISGKTDKRTDEKPSKSRSGGCKVLIEASFTKSTTPAAGIPDSPTIRRTFVSTQRTPCQAKPPAESDALWFAVDTKYRRAEKMCSSCPFIGRCAYNAVVSRATHGVWAGQVLPGDKLTALEPIYERFLEIFKSRAAVELGGAPLPPLPDVASTRRSRRGAAAAAAA</sequence>
<name>A0A2G5P405_9MYCO</name>